<dbReference type="InterPro" id="IPR027417">
    <property type="entry name" value="P-loop_NTPase"/>
</dbReference>
<name>A0AA48SIR2_9VIRU</name>
<sequence>MASTQTDRITCTNITINGCPGTGKSATYLFAKMLRDQDPFETYVLLNGKPVPETHPDQMTTCTGNLDYLKNIYDPETKHKNFNTAMLVGFNLLKRELDIHTDAVDFITSENYLCNDTPKCKEIIFIWERDSMTAGNIFIRANQYNCLLDSKSAANPTDNNRDWDCVKVFSDTIKRLAKIQHRELYDNTFLFTMIGDPQLCLEKVRSRGRPYESTHFTLDYMEELDLLHKEFAGITKTNRGYVETYKELYAEDKTPVKHIVINTDKYYNPEKIQEMKDAMSSLMYTMFMNSR</sequence>
<dbReference type="SUPFAM" id="SSF52540">
    <property type="entry name" value="P-loop containing nucleoside triphosphate hydrolases"/>
    <property type="match status" value="1"/>
</dbReference>
<organism evidence="1">
    <name type="scientific">Malaco herpesvirus 1</name>
    <dbReference type="NCBI Taxonomy" id="3031797"/>
    <lineage>
        <taxon>Viruses</taxon>
        <taxon>Duplodnaviria</taxon>
        <taxon>Heunggongvirae</taxon>
        <taxon>Peploviricota</taxon>
        <taxon>Herviviricetes</taxon>
        <taxon>Herpesvirales</taxon>
        <taxon>Malacoherpesviridae</taxon>
    </lineage>
</organism>
<reference evidence="1" key="2">
    <citation type="submission" date="2023-01" db="EMBL/GenBank/DDBJ databases">
        <authorList>
            <person name="Rosani U."/>
            <person name="Delmont T.O."/>
            <person name="Gaia M."/>
            <person name="Krupovic M."/>
        </authorList>
    </citation>
    <scope>NUCLEOTIDE SEQUENCE</scope>
    <source>
        <strain evidence="1">MalacoHV1/China/2018</strain>
    </source>
</reference>
<protein>
    <submittedName>
        <fullName evidence="1">ORF63</fullName>
    </submittedName>
</protein>
<reference evidence="1" key="1">
    <citation type="journal article" date="2023" name="Front. Mar. Sci.">
        <title>Tracing the invertebrate herpesviruses in the global sequence datasets.</title>
        <authorList>
            <person name="Rosani U."/>
            <person name="Gaia M."/>
            <person name="Delmont T.O."/>
            <person name="Krupovic M."/>
        </authorList>
    </citation>
    <scope>NUCLEOTIDE SEQUENCE</scope>
    <source>
        <strain evidence="1">MalacoHV1/China/2018</strain>
    </source>
</reference>
<proteinExistence type="predicted"/>
<dbReference type="Gene3D" id="3.40.50.300">
    <property type="entry name" value="P-loop containing nucleotide triphosphate hydrolases"/>
    <property type="match status" value="1"/>
</dbReference>
<accession>A0AA48SIR2</accession>
<evidence type="ECO:0000313" key="1">
    <source>
        <dbReference type="EMBL" id="DBA11764.1"/>
    </source>
</evidence>
<dbReference type="EMBL" id="BK063093">
    <property type="protein sequence ID" value="DBA11764.1"/>
    <property type="molecule type" value="Genomic_DNA"/>
</dbReference>